<dbReference type="RefSeq" id="WP_025422466.1">
    <property type="nucleotide sequence ID" value="NZ_CP006569.1"/>
</dbReference>
<dbReference type="PANTHER" id="PTHR11014:SF63">
    <property type="entry name" value="METALLOPEPTIDASE, PUTATIVE (AFU_ORTHOLOGUE AFUA_6G09600)-RELATED"/>
    <property type="match status" value="1"/>
</dbReference>
<dbReference type="Pfam" id="PF01546">
    <property type="entry name" value="Peptidase_M20"/>
    <property type="match status" value="1"/>
</dbReference>
<evidence type="ECO:0000259" key="3">
    <source>
        <dbReference type="Pfam" id="PF07687"/>
    </source>
</evidence>
<dbReference type="GO" id="GO:0050118">
    <property type="term" value="F:N-acetyldiaminopimelate deacetylase activity"/>
    <property type="evidence" value="ECO:0007669"/>
    <property type="project" value="UniProtKB-ARBA"/>
</dbReference>
<dbReference type="InterPro" id="IPR002933">
    <property type="entry name" value="Peptidase_M20"/>
</dbReference>
<evidence type="ECO:0000256" key="1">
    <source>
        <dbReference type="ARBA" id="ARBA00022801"/>
    </source>
</evidence>
<keyword evidence="2" id="KW-0479">Metal-binding</keyword>
<dbReference type="HOGENOM" id="CLU_023257_1_1_6"/>
<evidence type="ECO:0000313" key="4">
    <source>
        <dbReference type="EMBL" id="AHF77330.1"/>
    </source>
</evidence>
<dbReference type="PANTHER" id="PTHR11014">
    <property type="entry name" value="PEPTIDASE M20 FAMILY MEMBER"/>
    <property type="match status" value="1"/>
</dbReference>
<feature type="domain" description="Peptidase M20 dimerisation" evidence="3">
    <location>
        <begin position="194"/>
        <end position="288"/>
    </location>
</feature>
<dbReference type="Proteomes" id="UP000019028">
    <property type="component" value="Chromosome"/>
</dbReference>
<dbReference type="NCBIfam" id="TIGR01891">
    <property type="entry name" value="amidohydrolases"/>
    <property type="match status" value="1"/>
</dbReference>
<comment type="cofactor">
    <cofactor evidence="2">
        <name>Mn(2+)</name>
        <dbReference type="ChEBI" id="CHEBI:29035"/>
    </cofactor>
    <text evidence="2">The Mn(2+) ion enhances activity.</text>
</comment>
<dbReference type="FunFam" id="3.30.70.360:FF:000001">
    <property type="entry name" value="N-acetyldiaminopimelate deacetylase"/>
    <property type="match status" value="1"/>
</dbReference>
<evidence type="ECO:0000256" key="2">
    <source>
        <dbReference type="PIRSR" id="PIRSR005962-1"/>
    </source>
</evidence>
<dbReference type="Pfam" id="PF07687">
    <property type="entry name" value="M20_dimer"/>
    <property type="match status" value="1"/>
</dbReference>
<dbReference type="InterPro" id="IPR036264">
    <property type="entry name" value="Bact_exopeptidase_dim_dom"/>
</dbReference>
<sequence length="393" mass="42325">MNNKLKFTEVADLAPLHETMITLRRHLHQHPELSNEEEATAALVAEKLRAWGYQVTTGIGGHSVVGTLRAGSGTRTLGLRADMDALPIAETSGVPYASQTPGKMHACGHDGHTAMLLGAACHLAQTRNFSGTLNLIFQPAEEIGFNSGAERMIQEGLFDRFPCDAVFGMHNHPGYPSGTLMFRDGPFMAACDTVYITVHGKGGHAARPQMAVDPIVAASSLVMALQTLVARNTDPFAAAVVTVGAFNAGQAPNVIPPSARLALSVRSFDAEVRRALEQRIRSLVESHVAGFGARAEIDYIPGYPVLINQQEQTEFASQVARDLLGEAQVVAPLPAIAGSEDFAYFLQQRPGCFLRIGNGDSAMLHQAAYDFNDENLVVGAAYWSRLTEQYLQD</sequence>
<dbReference type="Gene3D" id="3.30.70.360">
    <property type="match status" value="1"/>
</dbReference>
<reference evidence="4 5" key="1">
    <citation type="journal article" date="2014" name="Genome Biol. Evol.">
        <title>Genome degeneration and adaptation in a nascent stage of symbiosis.</title>
        <authorList>
            <person name="Oakeson K.F."/>
            <person name="Gil R."/>
            <person name="Clayton A.L."/>
            <person name="Dunn D.M."/>
            <person name="von Niederhausern A.C."/>
            <person name="Hamil C."/>
            <person name="Aoyagi A."/>
            <person name="Duval B."/>
            <person name="Baca A."/>
            <person name="Silva F.J."/>
            <person name="Vallier A."/>
            <person name="Jackson D.G."/>
            <person name="Latorre A."/>
            <person name="Weiss R.B."/>
            <person name="Heddi A."/>
            <person name="Moya A."/>
            <person name="Dale C."/>
        </authorList>
    </citation>
    <scope>NUCLEOTIDE SEQUENCE [LARGE SCALE GENOMIC DNA]</scope>
    <source>
        <strain evidence="4 5">HS1</strain>
    </source>
</reference>
<dbReference type="InterPro" id="IPR011650">
    <property type="entry name" value="Peptidase_M20_dimer"/>
</dbReference>
<dbReference type="PIRSF" id="PIRSF005962">
    <property type="entry name" value="Pept_M20D_amidohydro"/>
    <property type="match status" value="1"/>
</dbReference>
<dbReference type="PATRIC" id="fig|1239307.3.peg.2530"/>
<feature type="binding site" evidence="2">
    <location>
        <position position="107"/>
    </location>
    <ligand>
        <name>Mn(2+)</name>
        <dbReference type="ChEBI" id="CHEBI:29035"/>
        <label>2</label>
    </ligand>
</feature>
<keyword evidence="1 4" id="KW-0378">Hydrolase</keyword>
<accession>W0HYN4</accession>
<dbReference type="OrthoDB" id="9777385at2"/>
<dbReference type="EMBL" id="CP006569">
    <property type="protein sequence ID" value="AHF77330.1"/>
    <property type="molecule type" value="Genomic_DNA"/>
</dbReference>
<dbReference type="KEGG" id="sod:Sant_2285"/>
<dbReference type="SUPFAM" id="SSF55031">
    <property type="entry name" value="Bacterial exopeptidase dimerisation domain"/>
    <property type="match status" value="1"/>
</dbReference>
<feature type="binding site" evidence="2">
    <location>
        <position position="170"/>
    </location>
    <ligand>
        <name>Mn(2+)</name>
        <dbReference type="ChEBI" id="CHEBI:29035"/>
        <label>2</label>
    </ligand>
</feature>
<dbReference type="Gene3D" id="3.40.630.10">
    <property type="entry name" value="Zn peptidases"/>
    <property type="match status" value="1"/>
</dbReference>
<feature type="binding site" evidence="2">
    <location>
        <position position="365"/>
    </location>
    <ligand>
        <name>Mn(2+)</name>
        <dbReference type="ChEBI" id="CHEBI:29035"/>
        <label>2</label>
    </ligand>
</feature>
<keyword evidence="2" id="KW-0464">Manganese</keyword>
<organism evidence="4 5">
    <name type="scientific">Sodalis praecaptivus</name>
    <dbReference type="NCBI Taxonomy" id="1239307"/>
    <lineage>
        <taxon>Bacteria</taxon>
        <taxon>Pseudomonadati</taxon>
        <taxon>Pseudomonadota</taxon>
        <taxon>Gammaproteobacteria</taxon>
        <taxon>Enterobacterales</taxon>
        <taxon>Bruguierivoracaceae</taxon>
        <taxon>Sodalis</taxon>
    </lineage>
</organism>
<name>W0HYN4_9GAMM</name>
<gene>
    <name evidence="4" type="ORF">Sant_2285</name>
</gene>
<feature type="binding site" evidence="2">
    <location>
        <position position="109"/>
    </location>
    <ligand>
        <name>Mn(2+)</name>
        <dbReference type="ChEBI" id="CHEBI:29035"/>
        <label>2</label>
    </ligand>
</feature>
<dbReference type="GO" id="GO:0046872">
    <property type="term" value="F:metal ion binding"/>
    <property type="evidence" value="ECO:0007669"/>
    <property type="project" value="UniProtKB-KW"/>
</dbReference>
<dbReference type="SUPFAM" id="SSF53187">
    <property type="entry name" value="Zn-dependent exopeptidases"/>
    <property type="match status" value="1"/>
</dbReference>
<feature type="binding site" evidence="2">
    <location>
        <position position="142"/>
    </location>
    <ligand>
        <name>Mn(2+)</name>
        <dbReference type="ChEBI" id="CHEBI:29035"/>
        <label>2</label>
    </ligand>
</feature>
<dbReference type="AlphaFoldDB" id="W0HYN4"/>
<evidence type="ECO:0000313" key="5">
    <source>
        <dbReference type="Proteomes" id="UP000019028"/>
    </source>
</evidence>
<proteinExistence type="predicted"/>
<keyword evidence="5" id="KW-1185">Reference proteome</keyword>
<dbReference type="GO" id="GO:0019877">
    <property type="term" value="P:diaminopimelate biosynthetic process"/>
    <property type="evidence" value="ECO:0007669"/>
    <property type="project" value="UniProtKB-ARBA"/>
</dbReference>
<protein>
    <submittedName>
        <fullName evidence="4">Amidohydrolase, peptidase</fullName>
    </submittedName>
</protein>
<dbReference type="InterPro" id="IPR017439">
    <property type="entry name" value="Amidohydrolase"/>
</dbReference>
<dbReference type="CDD" id="cd05666">
    <property type="entry name" value="M20_Acy1-like"/>
    <property type="match status" value="1"/>
</dbReference>